<feature type="domain" description="Type II secretion system protein GspF" evidence="7">
    <location>
        <begin position="52"/>
        <end position="155"/>
    </location>
</feature>
<reference evidence="8" key="1">
    <citation type="submission" date="2023-03" db="EMBL/GenBank/DDBJ databases">
        <title>Aeromonas caviae strain AC1520.</title>
        <authorList>
            <person name="Xie T."/>
            <person name="Zhang Q."/>
            <person name="Deng J."/>
            <person name="Li X."/>
        </authorList>
    </citation>
    <scope>NUCLEOTIDE SEQUENCE</scope>
    <source>
        <strain evidence="8">AC1520</strain>
        <plasmid evidence="8">pAC1520</plasmid>
    </source>
</reference>
<dbReference type="PANTHER" id="PTHR30012">
    <property type="entry name" value="GENERAL SECRETION PATHWAY PROTEIN"/>
    <property type="match status" value="1"/>
</dbReference>
<feature type="transmembrane region" description="Helical" evidence="6">
    <location>
        <begin position="329"/>
        <end position="351"/>
    </location>
</feature>
<evidence type="ECO:0000259" key="7">
    <source>
        <dbReference type="Pfam" id="PF00482"/>
    </source>
</evidence>
<feature type="transmembrane region" description="Helical" evidence="6">
    <location>
        <begin position="222"/>
        <end position="239"/>
    </location>
</feature>
<evidence type="ECO:0000313" key="9">
    <source>
        <dbReference type="Proteomes" id="UP001218423"/>
    </source>
</evidence>
<dbReference type="GO" id="GO:0005886">
    <property type="term" value="C:plasma membrane"/>
    <property type="evidence" value="ECO:0007669"/>
    <property type="project" value="UniProtKB-SubCell"/>
</dbReference>
<protein>
    <submittedName>
        <fullName evidence="8">Type II secretion system F family protein</fullName>
    </submittedName>
</protein>
<gene>
    <name evidence="8" type="ORF">P5S46_21155</name>
</gene>
<keyword evidence="4 6" id="KW-1133">Transmembrane helix</keyword>
<comment type="subcellular location">
    <subcellularLocation>
        <location evidence="1">Cell membrane</location>
        <topology evidence="1">Multi-pass membrane protein</topology>
    </subcellularLocation>
</comment>
<organism evidence="8 9">
    <name type="scientific">Aeromonas caviae</name>
    <name type="common">Aeromonas punctata</name>
    <dbReference type="NCBI Taxonomy" id="648"/>
    <lineage>
        <taxon>Bacteria</taxon>
        <taxon>Pseudomonadati</taxon>
        <taxon>Pseudomonadota</taxon>
        <taxon>Gammaproteobacteria</taxon>
        <taxon>Aeromonadales</taxon>
        <taxon>Aeromonadaceae</taxon>
        <taxon>Aeromonas</taxon>
    </lineage>
</organism>
<evidence type="ECO:0000256" key="6">
    <source>
        <dbReference type="SAM" id="Phobius"/>
    </source>
</evidence>
<evidence type="ECO:0000256" key="1">
    <source>
        <dbReference type="ARBA" id="ARBA00004651"/>
    </source>
</evidence>
<proteinExistence type="predicted"/>
<dbReference type="Proteomes" id="UP001218423">
    <property type="component" value="Plasmid pAC1520"/>
</dbReference>
<keyword evidence="2" id="KW-1003">Cell membrane</keyword>
<keyword evidence="3 6" id="KW-0812">Transmembrane</keyword>
<keyword evidence="8" id="KW-0614">Plasmid</keyword>
<evidence type="ECO:0000256" key="4">
    <source>
        <dbReference type="ARBA" id="ARBA00022989"/>
    </source>
</evidence>
<dbReference type="AlphaFoldDB" id="A0AAJ5ZD78"/>
<feature type="transmembrane region" description="Helical" evidence="6">
    <location>
        <begin position="182"/>
        <end position="201"/>
    </location>
</feature>
<geneLocation type="plasmid" evidence="8 9">
    <name>pAC1520</name>
</geneLocation>
<dbReference type="InterPro" id="IPR018076">
    <property type="entry name" value="T2SS_GspF_dom"/>
</dbReference>
<evidence type="ECO:0000256" key="2">
    <source>
        <dbReference type="ARBA" id="ARBA00022475"/>
    </source>
</evidence>
<evidence type="ECO:0000313" key="8">
    <source>
        <dbReference type="EMBL" id="WFG00272.1"/>
    </source>
</evidence>
<dbReference type="InterPro" id="IPR003004">
    <property type="entry name" value="GspF/PilC"/>
</dbReference>
<evidence type="ECO:0000256" key="5">
    <source>
        <dbReference type="ARBA" id="ARBA00023136"/>
    </source>
</evidence>
<keyword evidence="5 6" id="KW-0472">Membrane</keyword>
<accession>A0AAJ5ZD78</accession>
<dbReference type="RefSeq" id="WP_277857211.1">
    <property type="nucleotide sequence ID" value="NZ_CP120943.1"/>
</dbReference>
<dbReference type="Pfam" id="PF00482">
    <property type="entry name" value="T2SSF"/>
    <property type="match status" value="1"/>
</dbReference>
<dbReference type="PANTHER" id="PTHR30012:SF0">
    <property type="entry name" value="TYPE II SECRETION SYSTEM PROTEIN F-RELATED"/>
    <property type="match status" value="1"/>
</dbReference>
<feature type="transmembrane region" description="Helical" evidence="6">
    <location>
        <begin position="132"/>
        <end position="156"/>
    </location>
</feature>
<sequence>MSLFDGAESLNEKWLLWQFGRAQQDLFVNSYISFKSSQSHAMKDREVIGGLQESFESTYGNDSPIAFVTKRILDQIASGVSLAKAMEPYFEESVMQVFTAVYNSTGDFGKVRELIERIDKAKKLMRSFWRALFFPFFIFIIGMIIFVFVGLFYMPIVEAMIKEDQLDWFMIFVRGGGAFMETYWPIIAIVVIGLAVSYKLTVRTWTGEYRKLADKYFPPYQIATLMLSFNLFGVLSLLSSSGSKVKDCLEIMLPNASDYSRWHLEQMLDMTSSGVYGLLQLETGLLPPRLKLRLRIASKSGVSDQAKIFHIIAHESFEDFEASMEKPRVAIGSFFLVLGVFLLGGGLYTMLSIQMIITGTGGI</sequence>
<name>A0AAJ5ZD78_AERCA</name>
<evidence type="ECO:0000256" key="3">
    <source>
        <dbReference type="ARBA" id="ARBA00022692"/>
    </source>
</evidence>
<dbReference type="EMBL" id="CP120943">
    <property type="protein sequence ID" value="WFG00272.1"/>
    <property type="molecule type" value="Genomic_DNA"/>
</dbReference>